<reference evidence="1" key="1">
    <citation type="submission" date="2018-02" db="EMBL/GenBank/DDBJ databases">
        <title>Rhizophora mucronata_Transcriptome.</title>
        <authorList>
            <person name="Meera S.P."/>
            <person name="Sreeshan A."/>
            <person name="Augustine A."/>
        </authorList>
    </citation>
    <scope>NUCLEOTIDE SEQUENCE</scope>
    <source>
        <tissue evidence="1">Leaf</tissue>
    </source>
</reference>
<protein>
    <submittedName>
        <fullName evidence="1">UPF0586 protein C9orf41 homolog isoform X3</fullName>
    </submittedName>
</protein>
<sequence length="52" mass="6044">MFISRAWSDFVLICTEASQNNRRLVLVSPYSRFLSGIKHRKSHTMSSTNNQQ</sequence>
<dbReference type="AlphaFoldDB" id="A0A2P2K6Y4"/>
<accession>A0A2P2K6Y4</accession>
<dbReference type="EMBL" id="GGEC01020988">
    <property type="protein sequence ID" value="MBX01472.1"/>
    <property type="molecule type" value="Transcribed_RNA"/>
</dbReference>
<evidence type="ECO:0000313" key="1">
    <source>
        <dbReference type="EMBL" id="MBX01472.1"/>
    </source>
</evidence>
<name>A0A2P2K6Y4_RHIMU</name>
<organism evidence="1">
    <name type="scientific">Rhizophora mucronata</name>
    <name type="common">Asiatic mangrove</name>
    <dbReference type="NCBI Taxonomy" id="61149"/>
    <lineage>
        <taxon>Eukaryota</taxon>
        <taxon>Viridiplantae</taxon>
        <taxon>Streptophyta</taxon>
        <taxon>Embryophyta</taxon>
        <taxon>Tracheophyta</taxon>
        <taxon>Spermatophyta</taxon>
        <taxon>Magnoliopsida</taxon>
        <taxon>eudicotyledons</taxon>
        <taxon>Gunneridae</taxon>
        <taxon>Pentapetalae</taxon>
        <taxon>rosids</taxon>
        <taxon>fabids</taxon>
        <taxon>Malpighiales</taxon>
        <taxon>Rhizophoraceae</taxon>
        <taxon>Rhizophora</taxon>
    </lineage>
</organism>
<proteinExistence type="predicted"/>